<evidence type="ECO:0008006" key="12">
    <source>
        <dbReference type="Google" id="ProtNLM"/>
    </source>
</evidence>
<dbReference type="Proteomes" id="UP000792457">
    <property type="component" value="Unassembled WGS sequence"/>
</dbReference>
<keyword evidence="4 8" id="KW-0479">Metal-binding</keyword>
<keyword evidence="7 9" id="KW-0503">Monooxygenase</keyword>
<comment type="cofactor">
    <cofactor evidence="1 8">
        <name>heme</name>
        <dbReference type="ChEBI" id="CHEBI:30413"/>
    </cofactor>
</comment>
<dbReference type="CDD" id="cd11054">
    <property type="entry name" value="CYP24A1-like"/>
    <property type="match status" value="1"/>
</dbReference>
<dbReference type="InterPro" id="IPR002401">
    <property type="entry name" value="Cyt_P450_E_grp-I"/>
</dbReference>
<accession>A0A8K0KKR7</accession>
<comment type="similarity">
    <text evidence="2 9">Belongs to the cytochrome P450 family.</text>
</comment>
<dbReference type="OrthoDB" id="3945418at2759"/>
<keyword evidence="11" id="KW-1185">Reference proteome</keyword>
<evidence type="ECO:0000256" key="5">
    <source>
        <dbReference type="ARBA" id="ARBA00023002"/>
    </source>
</evidence>
<evidence type="ECO:0000256" key="8">
    <source>
        <dbReference type="PIRSR" id="PIRSR602401-1"/>
    </source>
</evidence>
<evidence type="ECO:0000256" key="2">
    <source>
        <dbReference type="ARBA" id="ARBA00010617"/>
    </source>
</evidence>
<evidence type="ECO:0000313" key="10">
    <source>
        <dbReference type="EMBL" id="KAG8236837.1"/>
    </source>
</evidence>
<evidence type="ECO:0000256" key="3">
    <source>
        <dbReference type="ARBA" id="ARBA00022617"/>
    </source>
</evidence>
<dbReference type="InterPro" id="IPR001128">
    <property type="entry name" value="Cyt_P450"/>
</dbReference>
<comment type="caution">
    <text evidence="10">The sequence shown here is derived from an EMBL/GenBank/DDBJ whole genome shotgun (WGS) entry which is preliminary data.</text>
</comment>
<dbReference type="AlphaFoldDB" id="A0A8K0KKR7"/>
<dbReference type="InterPro" id="IPR017972">
    <property type="entry name" value="Cyt_P450_CS"/>
</dbReference>
<sequence>MLSTYRFDCISISHFGKLIRQGRRFRSTDIAVTGNLVNKEYNEVKPFSQIPGPPSLPILGTSYLYRFGKYQITKYHEALKDLHRKYGPVFRQNWAGQEVIHVFDLEDVKTVLHGAGKTPVVPPIQEGSRIYRLKKNHSVGLGNLNGDEWYEMRSAVQQIMLKPKEVQHYLPKADGISKHFVERMLKQRTAEGHMNDFHNLTSKWFLENAGEILFERRLGCLDGGITEEEGQKWINSNREIFYYNAILKIATPLYKYIPTQPWKKLVAAEDYFHKAAGKYIKETIKTIQELTESKQMTENKYNLMAYFLSRRELDEKDISFMCHSLISDGLSTVPSSLQYNMHLLAKNPKVQQKLYEEVSKNVPENGNITIDVLNKLSFVKAAVKETFRMYPLGTEVSRVIQKDTVLGGYHVPAGTVIDLNHSSQLRSEKYFPNPNEFKPERWMRGDDATTNAFILTPFGHGTRMCVGRRFALQTLHVGVARILQKFELVCNPEDELGQEFNTLLFPDRPLTVKKV</sequence>
<evidence type="ECO:0000256" key="9">
    <source>
        <dbReference type="RuleBase" id="RU000461"/>
    </source>
</evidence>
<evidence type="ECO:0000256" key="4">
    <source>
        <dbReference type="ARBA" id="ARBA00022723"/>
    </source>
</evidence>
<dbReference type="GO" id="GO:0005506">
    <property type="term" value="F:iron ion binding"/>
    <property type="evidence" value="ECO:0007669"/>
    <property type="project" value="InterPro"/>
</dbReference>
<dbReference type="PANTHER" id="PTHR24279">
    <property type="entry name" value="CYTOCHROME P450"/>
    <property type="match status" value="1"/>
</dbReference>
<dbReference type="Gene3D" id="1.10.630.10">
    <property type="entry name" value="Cytochrome P450"/>
    <property type="match status" value="1"/>
</dbReference>
<dbReference type="GO" id="GO:0004497">
    <property type="term" value="F:monooxygenase activity"/>
    <property type="evidence" value="ECO:0007669"/>
    <property type="project" value="UniProtKB-KW"/>
</dbReference>
<dbReference type="PRINTS" id="PR00385">
    <property type="entry name" value="P450"/>
</dbReference>
<proteinExistence type="inferred from homology"/>
<dbReference type="InterPro" id="IPR036396">
    <property type="entry name" value="Cyt_P450_sf"/>
</dbReference>
<keyword evidence="5 9" id="KW-0560">Oxidoreductase</keyword>
<keyword evidence="3 8" id="KW-0349">Heme</keyword>
<reference evidence="10" key="2">
    <citation type="submission" date="2017-10" db="EMBL/GenBank/DDBJ databases">
        <title>Ladona fulva Genome sequencing and assembly.</title>
        <authorList>
            <person name="Murali S."/>
            <person name="Richards S."/>
            <person name="Bandaranaike D."/>
            <person name="Bellair M."/>
            <person name="Blankenburg K."/>
            <person name="Chao H."/>
            <person name="Dinh H."/>
            <person name="Doddapaneni H."/>
            <person name="Dugan-Rocha S."/>
            <person name="Elkadiri S."/>
            <person name="Gnanaolivu R."/>
            <person name="Hernandez B."/>
            <person name="Skinner E."/>
            <person name="Javaid M."/>
            <person name="Lee S."/>
            <person name="Li M."/>
            <person name="Ming W."/>
            <person name="Munidasa M."/>
            <person name="Muniz J."/>
            <person name="Nguyen L."/>
            <person name="Hughes D."/>
            <person name="Osuji N."/>
            <person name="Pu L.-L."/>
            <person name="Puazo M."/>
            <person name="Qu C."/>
            <person name="Quiroz J."/>
            <person name="Raj R."/>
            <person name="Weissenberger G."/>
            <person name="Xin Y."/>
            <person name="Zou X."/>
            <person name="Han Y."/>
            <person name="Worley K."/>
            <person name="Muzny D."/>
            <person name="Gibbs R."/>
        </authorList>
    </citation>
    <scope>NUCLEOTIDE SEQUENCE</scope>
    <source>
        <strain evidence="10">Sampled in the wild</strain>
    </source>
</reference>
<organism evidence="10 11">
    <name type="scientific">Ladona fulva</name>
    <name type="common">Scarce chaser dragonfly</name>
    <name type="synonym">Libellula fulva</name>
    <dbReference type="NCBI Taxonomy" id="123851"/>
    <lineage>
        <taxon>Eukaryota</taxon>
        <taxon>Metazoa</taxon>
        <taxon>Ecdysozoa</taxon>
        <taxon>Arthropoda</taxon>
        <taxon>Hexapoda</taxon>
        <taxon>Insecta</taxon>
        <taxon>Pterygota</taxon>
        <taxon>Palaeoptera</taxon>
        <taxon>Odonata</taxon>
        <taxon>Epiprocta</taxon>
        <taxon>Anisoptera</taxon>
        <taxon>Libelluloidea</taxon>
        <taxon>Libellulidae</taxon>
        <taxon>Ladona</taxon>
    </lineage>
</organism>
<dbReference type="InterPro" id="IPR050479">
    <property type="entry name" value="CYP11_CYP27_families"/>
</dbReference>
<keyword evidence="6 8" id="KW-0408">Iron</keyword>
<evidence type="ECO:0000256" key="1">
    <source>
        <dbReference type="ARBA" id="ARBA00001971"/>
    </source>
</evidence>
<dbReference type="Pfam" id="PF00067">
    <property type="entry name" value="p450"/>
    <property type="match status" value="1"/>
</dbReference>
<reference evidence="10" key="1">
    <citation type="submission" date="2013-04" db="EMBL/GenBank/DDBJ databases">
        <authorList>
            <person name="Qu J."/>
            <person name="Murali S.C."/>
            <person name="Bandaranaike D."/>
            <person name="Bellair M."/>
            <person name="Blankenburg K."/>
            <person name="Chao H."/>
            <person name="Dinh H."/>
            <person name="Doddapaneni H."/>
            <person name="Downs B."/>
            <person name="Dugan-Rocha S."/>
            <person name="Elkadiri S."/>
            <person name="Gnanaolivu R.D."/>
            <person name="Hernandez B."/>
            <person name="Javaid M."/>
            <person name="Jayaseelan J.C."/>
            <person name="Lee S."/>
            <person name="Li M."/>
            <person name="Ming W."/>
            <person name="Munidasa M."/>
            <person name="Muniz J."/>
            <person name="Nguyen L."/>
            <person name="Ongeri F."/>
            <person name="Osuji N."/>
            <person name="Pu L.-L."/>
            <person name="Puazo M."/>
            <person name="Qu C."/>
            <person name="Quiroz J."/>
            <person name="Raj R."/>
            <person name="Weissenberger G."/>
            <person name="Xin Y."/>
            <person name="Zou X."/>
            <person name="Han Y."/>
            <person name="Richards S."/>
            <person name="Worley K."/>
            <person name="Muzny D."/>
            <person name="Gibbs R."/>
        </authorList>
    </citation>
    <scope>NUCLEOTIDE SEQUENCE</scope>
    <source>
        <strain evidence="10">Sampled in the wild</strain>
    </source>
</reference>
<gene>
    <name evidence="10" type="ORF">J437_LFUL017121</name>
</gene>
<dbReference type="SUPFAM" id="SSF48264">
    <property type="entry name" value="Cytochrome P450"/>
    <property type="match status" value="1"/>
</dbReference>
<dbReference type="PROSITE" id="PS00086">
    <property type="entry name" value="CYTOCHROME_P450"/>
    <property type="match status" value="1"/>
</dbReference>
<evidence type="ECO:0000256" key="7">
    <source>
        <dbReference type="ARBA" id="ARBA00023033"/>
    </source>
</evidence>
<evidence type="ECO:0000256" key="6">
    <source>
        <dbReference type="ARBA" id="ARBA00023004"/>
    </source>
</evidence>
<dbReference type="GO" id="GO:0016705">
    <property type="term" value="F:oxidoreductase activity, acting on paired donors, with incorporation or reduction of molecular oxygen"/>
    <property type="evidence" value="ECO:0007669"/>
    <property type="project" value="InterPro"/>
</dbReference>
<protein>
    <recommendedName>
        <fullName evidence="12">Cytochrome P450 CYP44</fullName>
    </recommendedName>
</protein>
<dbReference type="FunFam" id="1.10.630.10:FF:000006">
    <property type="entry name" value="Cytochrome P450 302a1, mitochondrial"/>
    <property type="match status" value="1"/>
</dbReference>
<dbReference type="EMBL" id="KZ309085">
    <property type="protein sequence ID" value="KAG8236837.1"/>
    <property type="molecule type" value="Genomic_DNA"/>
</dbReference>
<dbReference type="GO" id="GO:0020037">
    <property type="term" value="F:heme binding"/>
    <property type="evidence" value="ECO:0007669"/>
    <property type="project" value="InterPro"/>
</dbReference>
<dbReference type="PRINTS" id="PR00463">
    <property type="entry name" value="EP450I"/>
</dbReference>
<evidence type="ECO:0000313" key="11">
    <source>
        <dbReference type="Proteomes" id="UP000792457"/>
    </source>
</evidence>
<name>A0A8K0KKR7_LADFU</name>
<feature type="binding site" description="axial binding residue" evidence="8">
    <location>
        <position position="465"/>
    </location>
    <ligand>
        <name>heme</name>
        <dbReference type="ChEBI" id="CHEBI:30413"/>
    </ligand>
    <ligandPart>
        <name>Fe</name>
        <dbReference type="ChEBI" id="CHEBI:18248"/>
    </ligandPart>
</feature>
<dbReference type="PANTHER" id="PTHR24279:SF120">
    <property type="entry name" value="CYTOCHROME P450"/>
    <property type="match status" value="1"/>
</dbReference>